<dbReference type="SMART" id="SM00343">
    <property type="entry name" value="ZnF_C2HC"/>
    <property type="match status" value="1"/>
</dbReference>
<dbReference type="InterPro" id="IPR045849">
    <property type="entry name" value="IP5P_plant"/>
</dbReference>
<dbReference type="GO" id="GO:0008270">
    <property type="term" value="F:zinc ion binding"/>
    <property type="evidence" value="ECO:0007669"/>
    <property type="project" value="UniProtKB-KW"/>
</dbReference>
<evidence type="ECO:0000256" key="1">
    <source>
        <dbReference type="ARBA" id="ARBA00010768"/>
    </source>
</evidence>
<dbReference type="GO" id="GO:0046856">
    <property type="term" value="P:phosphatidylinositol dephosphorylation"/>
    <property type="evidence" value="ECO:0007669"/>
    <property type="project" value="InterPro"/>
</dbReference>
<dbReference type="Pfam" id="PF22669">
    <property type="entry name" value="Exo_endo_phos2"/>
    <property type="match status" value="1"/>
</dbReference>
<keyword evidence="3" id="KW-0862">Zinc</keyword>
<organism evidence="6">
    <name type="scientific">Tanacetum cinerariifolium</name>
    <name type="common">Dalmatian daisy</name>
    <name type="synonym">Chrysanthemum cinerariifolium</name>
    <dbReference type="NCBI Taxonomy" id="118510"/>
    <lineage>
        <taxon>Eukaryota</taxon>
        <taxon>Viridiplantae</taxon>
        <taxon>Streptophyta</taxon>
        <taxon>Embryophyta</taxon>
        <taxon>Tracheophyta</taxon>
        <taxon>Spermatophyta</taxon>
        <taxon>Magnoliopsida</taxon>
        <taxon>eudicotyledons</taxon>
        <taxon>Gunneridae</taxon>
        <taxon>Pentapetalae</taxon>
        <taxon>asterids</taxon>
        <taxon>campanulids</taxon>
        <taxon>Asterales</taxon>
        <taxon>Asteraceae</taxon>
        <taxon>Asteroideae</taxon>
        <taxon>Anthemideae</taxon>
        <taxon>Anthemidinae</taxon>
        <taxon>Tanacetum</taxon>
    </lineage>
</organism>
<dbReference type="SMART" id="SM00128">
    <property type="entry name" value="IPPc"/>
    <property type="match status" value="1"/>
</dbReference>
<dbReference type="AlphaFoldDB" id="A0A6L2JJ28"/>
<dbReference type="CDD" id="cd00303">
    <property type="entry name" value="retropepsin_like"/>
    <property type="match status" value="1"/>
</dbReference>
<evidence type="ECO:0000313" key="6">
    <source>
        <dbReference type="EMBL" id="GEU36926.1"/>
    </source>
</evidence>
<dbReference type="PROSITE" id="PS50158">
    <property type="entry name" value="ZF_CCHC"/>
    <property type="match status" value="1"/>
</dbReference>
<name>A0A6L2JJ28_TANCI</name>
<dbReference type="GO" id="GO:0004439">
    <property type="term" value="F:phosphatidylinositol-4,5-bisphosphate 5-phosphatase activity"/>
    <property type="evidence" value="ECO:0007669"/>
    <property type="project" value="TreeGrafter"/>
</dbReference>
<gene>
    <name evidence="6" type="ORF">Tci_008904</name>
</gene>
<keyword evidence="2" id="KW-0378">Hydrolase</keyword>
<reference evidence="6" key="1">
    <citation type="journal article" date="2019" name="Sci. Rep.">
        <title>Draft genome of Tanacetum cinerariifolium, the natural source of mosquito coil.</title>
        <authorList>
            <person name="Yamashiro T."/>
            <person name="Shiraishi A."/>
            <person name="Satake H."/>
            <person name="Nakayama K."/>
        </authorList>
    </citation>
    <scope>NUCLEOTIDE SEQUENCE</scope>
</reference>
<evidence type="ECO:0000256" key="3">
    <source>
        <dbReference type="PROSITE-ProRule" id="PRU00047"/>
    </source>
</evidence>
<feature type="domain" description="CCHC-type" evidence="5">
    <location>
        <begin position="613"/>
        <end position="627"/>
    </location>
</feature>
<accession>A0A6L2JJ28</accession>
<evidence type="ECO:0000256" key="4">
    <source>
        <dbReference type="SAM" id="MobiDB-lite"/>
    </source>
</evidence>
<proteinExistence type="inferred from homology"/>
<feature type="compositionally biased region" description="Basic and acidic residues" evidence="4">
    <location>
        <begin position="407"/>
        <end position="416"/>
    </location>
</feature>
<comment type="caution">
    <text evidence="6">The sequence shown here is derived from an EMBL/GenBank/DDBJ whole genome shotgun (WGS) entry which is preliminary data.</text>
</comment>
<feature type="region of interest" description="Disordered" evidence="4">
    <location>
        <begin position="551"/>
        <end position="578"/>
    </location>
</feature>
<dbReference type="Pfam" id="PF08284">
    <property type="entry name" value="RVP_2"/>
    <property type="match status" value="1"/>
</dbReference>
<dbReference type="EMBL" id="BKCJ010000867">
    <property type="protein sequence ID" value="GEU36926.1"/>
    <property type="molecule type" value="Genomic_DNA"/>
</dbReference>
<dbReference type="GO" id="GO:0034485">
    <property type="term" value="F:phosphatidylinositol-3,4,5-trisphosphate 5-phosphatase activity"/>
    <property type="evidence" value="ECO:0007669"/>
    <property type="project" value="TreeGrafter"/>
</dbReference>
<dbReference type="SUPFAM" id="SSF56219">
    <property type="entry name" value="DNase I-like"/>
    <property type="match status" value="1"/>
</dbReference>
<dbReference type="GO" id="GO:0003676">
    <property type="term" value="F:nucleic acid binding"/>
    <property type="evidence" value="ECO:0007669"/>
    <property type="project" value="InterPro"/>
</dbReference>
<protein>
    <submittedName>
        <fullName evidence="6">Type IV inositol polyphosphate 5-phosphatase 9</fullName>
    </submittedName>
</protein>
<keyword evidence="3" id="KW-0863">Zinc-finger</keyword>
<dbReference type="InterPro" id="IPR001878">
    <property type="entry name" value="Znf_CCHC"/>
</dbReference>
<dbReference type="GO" id="GO:0004445">
    <property type="term" value="F:inositol-polyphosphate 5-phosphatase activity"/>
    <property type="evidence" value="ECO:0007669"/>
    <property type="project" value="InterPro"/>
</dbReference>
<evidence type="ECO:0000259" key="5">
    <source>
        <dbReference type="PROSITE" id="PS50158"/>
    </source>
</evidence>
<comment type="similarity">
    <text evidence="1">Belongs to the inositol polyphosphate 5-phosphatase family.</text>
</comment>
<dbReference type="Gene3D" id="2.40.70.10">
    <property type="entry name" value="Acid Proteases"/>
    <property type="match status" value="1"/>
</dbReference>
<dbReference type="InterPro" id="IPR000300">
    <property type="entry name" value="IPPc"/>
</dbReference>
<evidence type="ECO:0000256" key="2">
    <source>
        <dbReference type="ARBA" id="ARBA00022801"/>
    </source>
</evidence>
<keyword evidence="3" id="KW-0479">Metal-binding</keyword>
<feature type="region of interest" description="Disordered" evidence="4">
    <location>
        <begin position="390"/>
        <end position="430"/>
    </location>
</feature>
<dbReference type="Gene3D" id="3.60.10.10">
    <property type="entry name" value="Endonuclease/exonuclease/phosphatase"/>
    <property type="match status" value="1"/>
</dbReference>
<feature type="compositionally biased region" description="Basic and acidic residues" evidence="4">
    <location>
        <begin position="562"/>
        <end position="574"/>
    </location>
</feature>
<sequence length="809" mass="90939">MVASKILSKTLNSNNLVADFPMNLEPFLLRTTSDLDSITPDVILPGNHAHTTQSCNIFVTTWNVGGVNPTDDLNIDDLLDAHDTCCDIYVIGFQEVVPLKAANVLGLEKKKISRKWNSLIKKTLSKKSRATHLSSKSNAEMSNLQDNFRCIVSKRMVGLLISVWVRSNLHQLVRNLDVSCVGCGIMGCLGNKGSVSVRFMLHDTSFCFVCCHLASGGGEGDERNRNSNAVDIFSRTSFPTTKRSSAHLPKRIIDHDRVVLLGDLNYRISLPDKETRSLVYQKDWSTLIEYDQLRTELMEGQFGAWHEGAINFAPTYKYLPNSDEYFDKDFETKRAPAWCDRIIWTGEGLKQILYDRCESNLSDHRPFIQILYRVDGGDFVENYGRGPESLRRGTGVRVGRGGRGRRPREGNDKCVDDLNGQGNDQGLRANGDVEGINGNVEGVNGVGNQGNVGNQNSNVVNENIQESVRNVLVNGNRICCSYKEFLACNPKEYDEFCPSHEMQKLKTELWNHAMVRAGHAAYTYRFHELARLVPHLVTLESRKIERNGSIKKVEKIGNMGEPSKDKSGRDDNKRTRARNAFAANPVGRENMGAWPKCTTCNSYHVPEGPCRTCFNCNRQGHLEKDCRGVPRNVNPFNARNPTVMGRRNQWNQARGRAFMLGAKEARQDPNIVTGIEPSKLGFTYKIKIASGQLVEIDKVIKSCKLEIKGHVFDIDLIPFGHGSFDVIIGMDWLSNHKAEIIYYEKVVRIPLPDGKVLIVLGERPKDKVRLLMSAKASDMKQEEIFVVRDFLELFPDDLSGLPPVREIEF</sequence>
<dbReference type="PANTHER" id="PTHR45666">
    <property type="entry name" value="TYPE IV INOSITOL POLYPHOSPHATE 5-PHOSPHATASE 9"/>
    <property type="match status" value="1"/>
</dbReference>
<dbReference type="InterPro" id="IPR021109">
    <property type="entry name" value="Peptidase_aspartic_dom_sf"/>
</dbReference>
<dbReference type="InterPro" id="IPR036691">
    <property type="entry name" value="Endo/exonu/phosph_ase_sf"/>
</dbReference>
<dbReference type="PANTHER" id="PTHR45666:SF48">
    <property type="entry name" value="ENDONUCLEASE_EXONUCLEASE_PHOSPHATASE-RELATED"/>
    <property type="match status" value="1"/>
</dbReference>